<comment type="function">
    <text evidence="8">Component of the Mediator complex, a coactivator involved in the regulated transcription of nearly all RNA polymerase II-dependent genes. Mediator functions as a bridge to convey information from gene-specific regulatory proteins to the basal RNA polymerase II transcription machinery. Mediator is recruited to promoters by direct interactions with regulatory proteins and serves as a scaffold for the assembly of a functional preinitiation complex with RNA polymerase II and the general transcription factors.</text>
</comment>
<dbReference type="GO" id="GO:0006357">
    <property type="term" value="P:regulation of transcription by RNA polymerase II"/>
    <property type="evidence" value="ECO:0007669"/>
    <property type="project" value="TreeGrafter"/>
</dbReference>
<accession>A0A9P8TJY0</accession>
<evidence type="ECO:0000313" key="10">
    <source>
        <dbReference type="EMBL" id="KAH3681574.1"/>
    </source>
</evidence>
<dbReference type="Proteomes" id="UP000774326">
    <property type="component" value="Unassembled WGS sequence"/>
</dbReference>
<dbReference type="SUPFAM" id="SSF140718">
    <property type="entry name" value="Mediator hinge subcomplex-like"/>
    <property type="match status" value="1"/>
</dbReference>
<evidence type="ECO:0000256" key="9">
    <source>
        <dbReference type="SAM" id="Coils"/>
    </source>
</evidence>
<evidence type="ECO:0000256" key="6">
    <source>
        <dbReference type="ARBA" id="ARBA00023163"/>
    </source>
</evidence>
<evidence type="ECO:0000256" key="8">
    <source>
        <dbReference type="RuleBase" id="RU366036"/>
    </source>
</evidence>
<sequence length="135" mass="15315">MSDRLTQLQICLDQLLNQFVSMLNYVDSSHDLSATNPTETKLSDPMRPVIPTSSEFQSSIYELSTDLILKTRQVLTLIESLPGAGVSKEEQVEKIERLQKELNSLEEKKVQAVRSKDELLSFVNLIIEEFTSDLI</sequence>
<dbReference type="GO" id="GO:0003712">
    <property type="term" value="F:transcription coregulator activity"/>
    <property type="evidence" value="ECO:0007669"/>
    <property type="project" value="TreeGrafter"/>
</dbReference>
<gene>
    <name evidence="10" type="ORF">WICPIJ_007448</name>
</gene>
<dbReference type="Gene3D" id="6.10.280.10">
    <property type="entry name" value="Mediator complex, subunit Med21"/>
    <property type="match status" value="1"/>
</dbReference>
<reference evidence="10" key="2">
    <citation type="submission" date="2021-01" db="EMBL/GenBank/DDBJ databases">
        <authorList>
            <person name="Schikora-Tamarit M.A."/>
        </authorList>
    </citation>
    <scope>NUCLEOTIDE SEQUENCE</scope>
    <source>
        <strain evidence="10">CBS2887</strain>
    </source>
</reference>
<organism evidence="10 11">
    <name type="scientific">Wickerhamomyces pijperi</name>
    <name type="common">Yeast</name>
    <name type="synonym">Pichia pijperi</name>
    <dbReference type="NCBI Taxonomy" id="599730"/>
    <lineage>
        <taxon>Eukaryota</taxon>
        <taxon>Fungi</taxon>
        <taxon>Dikarya</taxon>
        <taxon>Ascomycota</taxon>
        <taxon>Saccharomycotina</taxon>
        <taxon>Saccharomycetes</taxon>
        <taxon>Phaffomycetales</taxon>
        <taxon>Wickerhamomycetaceae</taxon>
        <taxon>Wickerhamomyces</taxon>
    </lineage>
</organism>
<dbReference type="EMBL" id="JAEUBG010004367">
    <property type="protein sequence ID" value="KAH3681574.1"/>
    <property type="molecule type" value="Genomic_DNA"/>
</dbReference>
<protein>
    <recommendedName>
        <fullName evidence="3 8">Mediator of RNA polymerase II transcription subunit 21</fullName>
    </recommendedName>
</protein>
<evidence type="ECO:0000256" key="2">
    <source>
        <dbReference type="ARBA" id="ARBA00005770"/>
    </source>
</evidence>
<keyword evidence="4 8" id="KW-0805">Transcription regulation</keyword>
<feature type="coiled-coil region" evidence="9">
    <location>
        <begin position="88"/>
        <end position="115"/>
    </location>
</feature>
<evidence type="ECO:0000256" key="5">
    <source>
        <dbReference type="ARBA" id="ARBA00023159"/>
    </source>
</evidence>
<dbReference type="Pfam" id="PF11221">
    <property type="entry name" value="Med21"/>
    <property type="match status" value="1"/>
</dbReference>
<keyword evidence="6 8" id="KW-0804">Transcription</keyword>
<name>A0A9P8TJY0_WICPI</name>
<keyword evidence="9" id="KW-0175">Coiled coil</keyword>
<comment type="subcellular location">
    <subcellularLocation>
        <location evidence="1 8">Nucleus</location>
    </subcellularLocation>
</comment>
<dbReference type="PANTHER" id="PTHR13381:SF0">
    <property type="entry name" value="MEDIATOR OF RNA POLYMERASE II TRANSCRIPTION SUBUNIT 21"/>
    <property type="match status" value="1"/>
</dbReference>
<dbReference type="InterPro" id="IPR037212">
    <property type="entry name" value="Med7/Med21-like"/>
</dbReference>
<comment type="subunit">
    <text evidence="8">Component of the Mediator complex.</text>
</comment>
<evidence type="ECO:0000256" key="7">
    <source>
        <dbReference type="ARBA" id="ARBA00023242"/>
    </source>
</evidence>
<keyword evidence="7 8" id="KW-0539">Nucleus</keyword>
<dbReference type="PANTHER" id="PTHR13381">
    <property type="entry name" value="RNA POLYMERASE II HOLOENZYME COMPONENT SRB7"/>
    <property type="match status" value="1"/>
</dbReference>
<evidence type="ECO:0000256" key="3">
    <source>
        <dbReference type="ARBA" id="ARBA00019691"/>
    </source>
</evidence>
<reference evidence="10" key="1">
    <citation type="journal article" date="2021" name="Open Biol.">
        <title>Shared evolutionary footprints suggest mitochondrial oxidative damage underlies multiple complex I losses in fungi.</title>
        <authorList>
            <person name="Schikora-Tamarit M.A."/>
            <person name="Marcet-Houben M."/>
            <person name="Nosek J."/>
            <person name="Gabaldon T."/>
        </authorList>
    </citation>
    <scope>NUCLEOTIDE SEQUENCE</scope>
    <source>
        <strain evidence="10">CBS2887</strain>
    </source>
</reference>
<dbReference type="InterPro" id="IPR021384">
    <property type="entry name" value="Mediator_Med21"/>
</dbReference>
<proteinExistence type="inferred from homology"/>
<dbReference type="AlphaFoldDB" id="A0A9P8TJY0"/>
<keyword evidence="5 8" id="KW-0010">Activator</keyword>
<evidence type="ECO:0000256" key="4">
    <source>
        <dbReference type="ARBA" id="ARBA00023015"/>
    </source>
</evidence>
<comment type="caution">
    <text evidence="10">The sequence shown here is derived from an EMBL/GenBank/DDBJ whole genome shotgun (WGS) entry which is preliminary data.</text>
</comment>
<evidence type="ECO:0000313" key="11">
    <source>
        <dbReference type="Proteomes" id="UP000774326"/>
    </source>
</evidence>
<dbReference type="OrthoDB" id="526653at2759"/>
<keyword evidence="11" id="KW-1185">Reference proteome</keyword>
<comment type="similarity">
    <text evidence="2 8">Belongs to the Mediator complex subunit 21 family.</text>
</comment>
<dbReference type="GO" id="GO:0016592">
    <property type="term" value="C:mediator complex"/>
    <property type="evidence" value="ECO:0007669"/>
    <property type="project" value="UniProtKB-UniRule"/>
</dbReference>
<evidence type="ECO:0000256" key="1">
    <source>
        <dbReference type="ARBA" id="ARBA00004123"/>
    </source>
</evidence>